<gene>
    <name evidence="1" type="ORF">QBC46DRAFT_391638</name>
</gene>
<keyword evidence="2" id="KW-1185">Reference proteome</keyword>
<accession>A0AAN6N4W2</accession>
<dbReference type="Proteomes" id="UP001303473">
    <property type="component" value="Unassembled WGS sequence"/>
</dbReference>
<evidence type="ECO:0000313" key="1">
    <source>
        <dbReference type="EMBL" id="KAK3937808.1"/>
    </source>
</evidence>
<dbReference type="EMBL" id="MU853844">
    <property type="protein sequence ID" value="KAK3937808.1"/>
    <property type="molecule type" value="Genomic_DNA"/>
</dbReference>
<dbReference type="AlphaFoldDB" id="A0AAN6N4W2"/>
<name>A0AAN6N4W2_9PEZI</name>
<evidence type="ECO:0000313" key="2">
    <source>
        <dbReference type="Proteomes" id="UP001303473"/>
    </source>
</evidence>
<reference evidence="2" key="1">
    <citation type="journal article" date="2023" name="Mol. Phylogenet. Evol.">
        <title>Genome-scale phylogeny and comparative genomics of the fungal order Sordariales.</title>
        <authorList>
            <person name="Hensen N."/>
            <person name="Bonometti L."/>
            <person name="Westerberg I."/>
            <person name="Brannstrom I.O."/>
            <person name="Guillou S."/>
            <person name="Cros-Aarteil S."/>
            <person name="Calhoun S."/>
            <person name="Haridas S."/>
            <person name="Kuo A."/>
            <person name="Mondo S."/>
            <person name="Pangilinan J."/>
            <person name="Riley R."/>
            <person name="LaButti K."/>
            <person name="Andreopoulos B."/>
            <person name="Lipzen A."/>
            <person name="Chen C."/>
            <person name="Yan M."/>
            <person name="Daum C."/>
            <person name="Ng V."/>
            <person name="Clum A."/>
            <person name="Steindorff A."/>
            <person name="Ohm R.A."/>
            <person name="Martin F."/>
            <person name="Silar P."/>
            <person name="Natvig D.O."/>
            <person name="Lalanne C."/>
            <person name="Gautier V."/>
            <person name="Ament-Velasquez S.L."/>
            <person name="Kruys A."/>
            <person name="Hutchinson M.I."/>
            <person name="Powell A.J."/>
            <person name="Barry K."/>
            <person name="Miller A.N."/>
            <person name="Grigoriev I.V."/>
            <person name="Debuchy R."/>
            <person name="Gladieux P."/>
            <person name="Hiltunen Thoren M."/>
            <person name="Johannesson H."/>
        </authorList>
    </citation>
    <scope>NUCLEOTIDE SEQUENCE [LARGE SCALE GENOMIC DNA]</scope>
    <source>
        <strain evidence="2">CBS 340.73</strain>
    </source>
</reference>
<protein>
    <submittedName>
        <fullName evidence="1">Uncharacterized protein</fullName>
    </submittedName>
</protein>
<sequence>MTDTERQARNYPRHIADWYLRNMPQTWSQEVVAAVEDGSFGPLSITSRGIGVTLLVYELPPNSFGPCFVAWTFCMLPQGERRFVCWMLQQLRTCYARQRSLYVVDGSAMSYFRPKHLFLKDWDNWDNWVHDDFYGGGSYRSFDPIVVLSNISNPAHDRGHGGASYVLTEWLLGNREERRQALWKEKLDKLLVEDPPMRVTHPGRS</sequence>
<organism evidence="1 2">
    <name type="scientific">Diplogelasinospora grovesii</name>
    <dbReference type="NCBI Taxonomy" id="303347"/>
    <lineage>
        <taxon>Eukaryota</taxon>
        <taxon>Fungi</taxon>
        <taxon>Dikarya</taxon>
        <taxon>Ascomycota</taxon>
        <taxon>Pezizomycotina</taxon>
        <taxon>Sordariomycetes</taxon>
        <taxon>Sordariomycetidae</taxon>
        <taxon>Sordariales</taxon>
        <taxon>Diplogelasinosporaceae</taxon>
        <taxon>Diplogelasinospora</taxon>
    </lineage>
</organism>
<proteinExistence type="predicted"/>
<comment type="caution">
    <text evidence="1">The sequence shown here is derived from an EMBL/GenBank/DDBJ whole genome shotgun (WGS) entry which is preliminary data.</text>
</comment>